<dbReference type="Proteomes" id="UP000553459">
    <property type="component" value="Unassembled WGS sequence"/>
</dbReference>
<keyword evidence="4 7" id="KW-0812">Transmembrane</keyword>
<evidence type="ECO:0000259" key="8">
    <source>
        <dbReference type="Pfam" id="PF01757"/>
    </source>
</evidence>
<sequence>MSDKNTDLTKIQSSVIQLLRFPLIVLVIFVHMLPFELKKMKWSLQGYDIYNNITELISHYIGRLPVPCFFLFSGYFFFIKVSEWNASIYFSKLKKRIKTLLIPYLIWNILHILTVYLKNLIFYQFGKGWDEGYHEIRTLPLYDLLWGRPINYPLWYLRDLIVMMILTPFYYYYYKYTKIYGLMLSLMIYLLVLESNIPGLSTTAIFYFGLGSFMALSGRNMLAFSIRYSKVAIIMAVIALGMTSYYTGSHFYEYCMRIFIVFGVIVMLFLGYKLYKYEKLKNTLIALTSSVFFIYALHTIYILGWLKGGWLKTPLSTSYSGKLLGYFLIPFICIGMIFLLYRLMKRFCPKILSLMIGNR</sequence>
<feature type="transmembrane region" description="Helical" evidence="7">
    <location>
        <begin position="180"/>
        <end position="198"/>
    </location>
</feature>
<feature type="transmembrane region" description="Helical" evidence="7">
    <location>
        <begin position="204"/>
        <end position="224"/>
    </location>
</feature>
<dbReference type="Pfam" id="PF01757">
    <property type="entry name" value="Acyl_transf_3"/>
    <property type="match status" value="1"/>
</dbReference>
<dbReference type="EMBL" id="JAAABJ010000519">
    <property type="protein sequence ID" value="NAW51338.1"/>
    <property type="molecule type" value="Genomic_DNA"/>
</dbReference>
<feature type="transmembrane region" description="Helical" evidence="7">
    <location>
        <begin position="284"/>
        <end position="303"/>
    </location>
</feature>
<gene>
    <name evidence="9" type="ORF">GNY06_08075</name>
</gene>
<dbReference type="GO" id="GO:0009246">
    <property type="term" value="P:enterobacterial common antigen biosynthetic process"/>
    <property type="evidence" value="ECO:0007669"/>
    <property type="project" value="TreeGrafter"/>
</dbReference>
<dbReference type="PANTHER" id="PTHR40074">
    <property type="entry name" value="O-ACETYLTRANSFERASE WECH"/>
    <property type="match status" value="1"/>
</dbReference>
<dbReference type="PANTHER" id="PTHR40074:SF2">
    <property type="entry name" value="O-ACETYLTRANSFERASE WECH"/>
    <property type="match status" value="1"/>
</dbReference>
<dbReference type="AlphaFoldDB" id="A0A845PYA1"/>
<evidence type="ECO:0000256" key="5">
    <source>
        <dbReference type="ARBA" id="ARBA00022989"/>
    </source>
</evidence>
<feature type="transmembrane region" description="Helical" evidence="7">
    <location>
        <begin position="323"/>
        <end position="341"/>
    </location>
</feature>
<evidence type="ECO:0000256" key="4">
    <source>
        <dbReference type="ARBA" id="ARBA00022692"/>
    </source>
</evidence>
<accession>A0A845PYA1</accession>
<feature type="transmembrane region" description="Helical" evidence="7">
    <location>
        <begin position="57"/>
        <end position="78"/>
    </location>
</feature>
<keyword evidence="5 7" id="KW-1133">Transmembrane helix</keyword>
<evidence type="ECO:0000313" key="9">
    <source>
        <dbReference type="EMBL" id="NAW51338.1"/>
    </source>
</evidence>
<keyword evidence="9" id="KW-0012">Acyltransferase</keyword>
<name>A0A845PYA1_9FLAO</name>
<evidence type="ECO:0000256" key="6">
    <source>
        <dbReference type="ARBA" id="ARBA00023136"/>
    </source>
</evidence>
<feature type="transmembrane region" description="Helical" evidence="7">
    <location>
        <begin position="231"/>
        <end position="248"/>
    </location>
</feature>
<proteinExistence type="inferred from homology"/>
<comment type="similarity">
    <text evidence="2">Belongs to the acyltransferase 3 family.</text>
</comment>
<keyword evidence="10" id="KW-1185">Reference proteome</keyword>
<dbReference type="GO" id="GO:0005886">
    <property type="term" value="C:plasma membrane"/>
    <property type="evidence" value="ECO:0007669"/>
    <property type="project" value="UniProtKB-SubCell"/>
</dbReference>
<keyword evidence="6 7" id="KW-0472">Membrane</keyword>
<reference evidence="9 10" key="1">
    <citation type="submission" date="2019-11" db="EMBL/GenBank/DDBJ databases">
        <title>Characterization of Elizabethkingia argenteiflava sp. nov., isolated from inner surface of Soybean Pods.</title>
        <authorList>
            <person name="Mo S."/>
        </authorList>
    </citation>
    <scope>NUCLEOTIDE SEQUENCE [LARGE SCALE GENOMIC DNA]</scope>
    <source>
        <strain evidence="9 10">YB22</strain>
    </source>
</reference>
<feature type="transmembrane region" description="Helical" evidence="7">
    <location>
        <begin position="254"/>
        <end position="272"/>
    </location>
</feature>
<keyword evidence="9" id="KW-0808">Transferase</keyword>
<evidence type="ECO:0000313" key="10">
    <source>
        <dbReference type="Proteomes" id="UP000553459"/>
    </source>
</evidence>
<protein>
    <submittedName>
        <fullName evidence="9">Acyltransferase family protein</fullName>
    </submittedName>
</protein>
<dbReference type="InterPro" id="IPR002656">
    <property type="entry name" value="Acyl_transf_3_dom"/>
</dbReference>
<feature type="domain" description="Acyltransferase 3" evidence="8">
    <location>
        <begin position="16"/>
        <end position="333"/>
    </location>
</feature>
<comment type="subcellular location">
    <subcellularLocation>
        <location evidence="1">Cell membrane</location>
        <topology evidence="1">Multi-pass membrane protein</topology>
    </subcellularLocation>
</comment>
<evidence type="ECO:0000256" key="7">
    <source>
        <dbReference type="SAM" id="Phobius"/>
    </source>
</evidence>
<feature type="transmembrane region" description="Helical" evidence="7">
    <location>
        <begin position="99"/>
        <end position="117"/>
    </location>
</feature>
<evidence type="ECO:0000256" key="2">
    <source>
        <dbReference type="ARBA" id="ARBA00007400"/>
    </source>
</evidence>
<organism evidence="9 10">
    <name type="scientific">Elizabethkingia argenteiflava</name>
    <dbReference type="NCBI Taxonomy" id="2681556"/>
    <lineage>
        <taxon>Bacteria</taxon>
        <taxon>Pseudomonadati</taxon>
        <taxon>Bacteroidota</taxon>
        <taxon>Flavobacteriia</taxon>
        <taxon>Flavobacteriales</taxon>
        <taxon>Weeksellaceae</taxon>
        <taxon>Elizabethkingia</taxon>
    </lineage>
</organism>
<dbReference type="RefSeq" id="WP_166519619.1">
    <property type="nucleotide sequence ID" value="NZ_JAAABJ010000519.1"/>
</dbReference>
<evidence type="ECO:0000256" key="1">
    <source>
        <dbReference type="ARBA" id="ARBA00004651"/>
    </source>
</evidence>
<dbReference type="GO" id="GO:0016413">
    <property type="term" value="F:O-acetyltransferase activity"/>
    <property type="evidence" value="ECO:0007669"/>
    <property type="project" value="TreeGrafter"/>
</dbReference>
<feature type="transmembrane region" description="Helical" evidence="7">
    <location>
        <begin position="155"/>
        <end position="173"/>
    </location>
</feature>
<keyword evidence="3" id="KW-1003">Cell membrane</keyword>
<feature type="transmembrane region" description="Helical" evidence="7">
    <location>
        <begin position="18"/>
        <end position="37"/>
    </location>
</feature>
<evidence type="ECO:0000256" key="3">
    <source>
        <dbReference type="ARBA" id="ARBA00022475"/>
    </source>
</evidence>
<comment type="caution">
    <text evidence="9">The sequence shown here is derived from an EMBL/GenBank/DDBJ whole genome shotgun (WGS) entry which is preliminary data.</text>
</comment>